<dbReference type="EC" id="3.1.11.6" evidence="6"/>
<dbReference type="PANTHER" id="PTHR34137">
    <property type="entry name" value="EXODEOXYRIBONUCLEASE 7 SMALL SUBUNIT"/>
    <property type="match status" value="1"/>
</dbReference>
<name>A0A1G7AUV5_9BACT</name>
<evidence type="ECO:0000313" key="8">
    <source>
        <dbReference type="EMBL" id="SDE18654.1"/>
    </source>
</evidence>
<comment type="similarity">
    <text evidence="1 6">Belongs to the XseB family.</text>
</comment>
<comment type="subunit">
    <text evidence="6">Heterooligomer composed of large and small subunits.</text>
</comment>
<evidence type="ECO:0000313" key="9">
    <source>
        <dbReference type="Proteomes" id="UP000243205"/>
    </source>
</evidence>
<dbReference type="NCBIfam" id="TIGR01280">
    <property type="entry name" value="xseB"/>
    <property type="match status" value="1"/>
</dbReference>
<gene>
    <name evidence="6" type="primary">xseB</name>
    <name evidence="8" type="ORF">SAMN05661003_104212</name>
</gene>
<keyword evidence="5 6" id="KW-0269">Exonuclease</keyword>
<comment type="function">
    <text evidence="6">Bidirectionally degrades single-stranded DNA into large acid-insoluble oligonucleotides, which are then degraded further into small acid-soluble oligonucleotides.</text>
</comment>
<accession>A0A1G7AUV5</accession>
<organism evidence="8 9">
    <name type="scientific">Desulfuromonas thiophila</name>
    <dbReference type="NCBI Taxonomy" id="57664"/>
    <lineage>
        <taxon>Bacteria</taxon>
        <taxon>Pseudomonadati</taxon>
        <taxon>Thermodesulfobacteriota</taxon>
        <taxon>Desulfuromonadia</taxon>
        <taxon>Desulfuromonadales</taxon>
        <taxon>Desulfuromonadaceae</taxon>
        <taxon>Desulfuromonas</taxon>
    </lineage>
</organism>
<evidence type="ECO:0000256" key="1">
    <source>
        <dbReference type="ARBA" id="ARBA00009998"/>
    </source>
</evidence>
<dbReference type="GO" id="GO:0008855">
    <property type="term" value="F:exodeoxyribonuclease VII activity"/>
    <property type="evidence" value="ECO:0007669"/>
    <property type="project" value="UniProtKB-UniRule"/>
</dbReference>
<dbReference type="InterPro" id="IPR037004">
    <property type="entry name" value="Exonuc_VII_ssu_sf"/>
</dbReference>
<feature type="coiled-coil region" evidence="7">
    <location>
        <begin position="4"/>
        <end position="62"/>
    </location>
</feature>
<proteinExistence type="inferred from homology"/>
<evidence type="ECO:0000256" key="4">
    <source>
        <dbReference type="ARBA" id="ARBA00022801"/>
    </source>
</evidence>
<keyword evidence="7" id="KW-0175">Coiled coil</keyword>
<dbReference type="Gene3D" id="1.10.287.1040">
    <property type="entry name" value="Exonuclease VII, small subunit"/>
    <property type="match status" value="1"/>
</dbReference>
<evidence type="ECO:0000256" key="5">
    <source>
        <dbReference type="ARBA" id="ARBA00022839"/>
    </source>
</evidence>
<keyword evidence="3 6" id="KW-0540">Nuclease</keyword>
<evidence type="ECO:0000256" key="2">
    <source>
        <dbReference type="ARBA" id="ARBA00022490"/>
    </source>
</evidence>
<dbReference type="GO" id="GO:0006308">
    <property type="term" value="P:DNA catabolic process"/>
    <property type="evidence" value="ECO:0007669"/>
    <property type="project" value="UniProtKB-UniRule"/>
</dbReference>
<dbReference type="SUPFAM" id="SSF116842">
    <property type="entry name" value="XseB-like"/>
    <property type="match status" value="1"/>
</dbReference>
<keyword evidence="4 6" id="KW-0378">Hydrolase</keyword>
<evidence type="ECO:0000256" key="3">
    <source>
        <dbReference type="ARBA" id="ARBA00022722"/>
    </source>
</evidence>
<evidence type="ECO:0000256" key="6">
    <source>
        <dbReference type="HAMAP-Rule" id="MF_00337"/>
    </source>
</evidence>
<dbReference type="Proteomes" id="UP000243205">
    <property type="component" value="Unassembled WGS sequence"/>
</dbReference>
<comment type="catalytic activity">
    <reaction evidence="6">
        <text>Exonucleolytic cleavage in either 5'- to 3'- or 3'- to 5'-direction to yield nucleoside 5'-phosphates.</text>
        <dbReference type="EC" id="3.1.11.6"/>
    </reaction>
</comment>
<dbReference type="GO" id="GO:0009318">
    <property type="term" value="C:exodeoxyribonuclease VII complex"/>
    <property type="evidence" value="ECO:0007669"/>
    <property type="project" value="UniProtKB-UniRule"/>
</dbReference>
<dbReference type="AlphaFoldDB" id="A0A1G7AUV5"/>
<dbReference type="RefSeq" id="WP_092077409.1">
    <property type="nucleotide sequence ID" value="NZ_CALFZY010000012.1"/>
</dbReference>
<sequence>MAKTVRFEDDLQQLERCVNQLEDAELSLEEALKLYEAGVKCAERCRKALARAESRLELLDRQDDGQLICRPATDPDEELR</sequence>
<dbReference type="HAMAP" id="MF_00337">
    <property type="entry name" value="Exonuc_7_S"/>
    <property type="match status" value="1"/>
</dbReference>
<dbReference type="InterPro" id="IPR003761">
    <property type="entry name" value="Exonuc_VII_S"/>
</dbReference>
<dbReference type="GO" id="GO:0005829">
    <property type="term" value="C:cytosol"/>
    <property type="evidence" value="ECO:0007669"/>
    <property type="project" value="TreeGrafter"/>
</dbReference>
<dbReference type="STRING" id="57664.SAMN05661003_104212"/>
<keyword evidence="2 6" id="KW-0963">Cytoplasm</keyword>
<dbReference type="PANTHER" id="PTHR34137:SF1">
    <property type="entry name" value="EXODEOXYRIBONUCLEASE 7 SMALL SUBUNIT"/>
    <property type="match status" value="1"/>
</dbReference>
<reference evidence="9" key="1">
    <citation type="submission" date="2016-10" db="EMBL/GenBank/DDBJ databases">
        <authorList>
            <person name="Varghese N."/>
            <person name="Submissions S."/>
        </authorList>
    </citation>
    <scope>NUCLEOTIDE SEQUENCE [LARGE SCALE GENOMIC DNA]</scope>
    <source>
        <strain evidence="9">DSM 8987</strain>
    </source>
</reference>
<dbReference type="EMBL" id="FNAQ01000004">
    <property type="protein sequence ID" value="SDE18654.1"/>
    <property type="molecule type" value="Genomic_DNA"/>
</dbReference>
<dbReference type="Pfam" id="PF02609">
    <property type="entry name" value="Exonuc_VII_S"/>
    <property type="match status" value="1"/>
</dbReference>
<protein>
    <recommendedName>
        <fullName evidence="6">Exodeoxyribonuclease 7 small subunit</fullName>
        <ecNumber evidence="6">3.1.11.6</ecNumber>
    </recommendedName>
    <alternativeName>
        <fullName evidence="6">Exodeoxyribonuclease VII small subunit</fullName>
        <shortName evidence="6">Exonuclease VII small subunit</shortName>
    </alternativeName>
</protein>
<evidence type="ECO:0000256" key="7">
    <source>
        <dbReference type="SAM" id="Coils"/>
    </source>
</evidence>
<comment type="subcellular location">
    <subcellularLocation>
        <location evidence="6">Cytoplasm</location>
    </subcellularLocation>
</comment>
<keyword evidence="9" id="KW-1185">Reference proteome</keyword>